<evidence type="ECO:0000313" key="3">
    <source>
        <dbReference type="EMBL" id="CAJ1942684.1"/>
    </source>
</evidence>
<reference evidence="3" key="1">
    <citation type="submission" date="2023-08" db="EMBL/GenBank/DDBJ databases">
        <authorList>
            <person name="Audoor S."/>
            <person name="Bilcke G."/>
        </authorList>
    </citation>
    <scope>NUCLEOTIDE SEQUENCE</scope>
</reference>
<evidence type="ECO:0000256" key="1">
    <source>
        <dbReference type="SAM" id="MobiDB-lite"/>
    </source>
</evidence>
<comment type="caution">
    <text evidence="3">The sequence shown here is derived from an EMBL/GenBank/DDBJ whole genome shotgun (WGS) entry which is preliminary data.</text>
</comment>
<feature type="region of interest" description="Disordered" evidence="1">
    <location>
        <begin position="1"/>
        <end position="22"/>
    </location>
</feature>
<keyword evidence="2" id="KW-0472">Membrane</keyword>
<dbReference type="AlphaFoldDB" id="A0AAD2CT16"/>
<keyword evidence="2" id="KW-1133">Transmembrane helix</keyword>
<sequence length="107" mass="12535">MSEADSNEEKEEKPVPKGYKRKKTVPPVSFLLKHGDPETADKKMSWRELYGPPVMIMITFVLSFFVFYYFIENHTTHRPITLPRMPRQAAKVTRKHTEGLPKRDSEL</sequence>
<evidence type="ECO:0000313" key="4">
    <source>
        <dbReference type="Proteomes" id="UP001295423"/>
    </source>
</evidence>
<proteinExistence type="predicted"/>
<feature type="region of interest" description="Disordered" evidence="1">
    <location>
        <begin position="83"/>
        <end position="107"/>
    </location>
</feature>
<protein>
    <submittedName>
        <fullName evidence="3">Uncharacterized protein</fullName>
    </submittedName>
</protein>
<dbReference type="EMBL" id="CAKOGP040001112">
    <property type="protein sequence ID" value="CAJ1942684.1"/>
    <property type="molecule type" value="Genomic_DNA"/>
</dbReference>
<dbReference type="Proteomes" id="UP001295423">
    <property type="component" value="Unassembled WGS sequence"/>
</dbReference>
<feature type="compositionally biased region" description="Basic and acidic residues" evidence="1">
    <location>
        <begin position="95"/>
        <end position="107"/>
    </location>
</feature>
<feature type="transmembrane region" description="Helical" evidence="2">
    <location>
        <begin position="50"/>
        <end position="71"/>
    </location>
</feature>
<accession>A0AAD2CT16</accession>
<organism evidence="3 4">
    <name type="scientific">Cylindrotheca closterium</name>
    <dbReference type="NCBI Taxonomy" id="2856"/>
    <lineage>
        <taxon>Eukaryota</taxon>
        <taxon>Sar</taxon>
        <taxon>Stramenopiles</taxon>
        <taxon>Ochrophyta</taxon>
        <taxon>Bacillariophyta</taxon>
        <taxon>Bacillariophyceae</taxon>
        <taxon>Bacillariophycidae</taxon>
        <taxon>Bacillariales</taxon>
        <taxon>Bacillariaceae</taxon>
        <taxon>Cylindrotheca</taxon>
    </lineage>
</organism>
<keyword evidence="2" id="KW-0812">Transmembrane</keyword>
<gene>
    <name evidence="3" type="ORF">CYCCA115_LOCUS8070</name>
</gene>
<keyword evidence="4" id="KW-1185">Reference proteome</keyword>
<evidence type="ECO:0000256" key="2">
    <source>
        <dbReference type="SAM" id="Phobius"/>
    </source>
</evidence>
<name>A0AAD2CT16_9STRA</name>